<protein>
    <submittedName>
        <fullName evidence="2">Uncharacterized protein</fullName>
    </submittedName>
</protein>
<keyword evidence="3" id="KW-1185">Reference proteome</keyword>
<dbReference type="Proteomes" id="UP001610563">
    <property type="component" value="Unassembled WGS sequence"/>
</dbReference>
<sequence>MAVGSLDARRRVGSTILRGPTDSRSEKGKKGEISIPKTEGHIAYQLQGPEDVDHGSSRKKRSLMLLYNVRLGIYTSPNTFSECACYGGRSPSRDSYASGLYSRSIRRKYWPIRVTVWWLRSPDSAGLRISSSCRDSSKVRKASNPSLRKARCCENAIKQQRWREALALRMIRSLLQAPLDRDSGGDTMAQVPGGRG</sequence>
<evidence type="ECO:0000313" key="2">
    <source>
        <dbReference type="EMBL" id="KAL2793636.1"/>
    </source>
</evidence>
<feature type="compositionally biased region" description="Basic and acidic residues" evidence="1">
    <location>
        <begin position="21"/>
        <end position="32"/>
    </location>
</feature>
<evidence type="ECO:0000256" key="1">
    <source>
        <dbReference type="SAM" id="MobiDB-lite"/>
    </source>
</evidence>
<comment type="caution">
    <text evidence="2">The sequence shown here is derived from an EMBL/GenBank/DDBJ whole genome shotgun (WGS) entry which is preliminary data.</text>
</comment>
<organism evidence="2 3">
    <name type="scientific">Aspergillus keveii</name>
    <dbReference type="NCBI Taxonomy" id="714993"/>
    <lineage>
        <taxon>Eukaryota</taxon>
        <taxon>Fungi</taxon>
        <taxon>Dikarya</taxon>
        <taxon>Ascomycota</taxon>
        <taxon>Pezizomycotina</taxon>
        <taxon>Eurotiomycetes</taxon>
        <taxon>Eurotiomycetidae</taxon>
        <taxon>Eurotiales</taxon>
        <taxon>Aspergillaceae</taxon>
        <taxon>Aspergillus</taxon>
        <taxon>Aspergillus subgen. Nidulantes</taxon>
    </lineage>
</organism>
<reference evidence="2 3" key="1">
    <citation type="submission" date="2024-07" db="EMBL/GenBank/DDBJ databases">
        <title>Section-level genome sequencing and comparative genomics of Aspergillus sections Usti and Cavernicolus.</title>
        <authorList>
            <consortium name="Lawrence Berkeley National Laboratory"/>
            <person name="Nybo J.L."/>
            <person name="Vesth T.C."/>
            <person name="Theobald S."/>
            <person name="Frisvad J.C."/>
            <person name="Larsen T.O."/>
            <person name="Kjaerboelling I."/>
            <person name="Rothschild-Mancinelli K."/>
            <person name="Lyhne E.K."/>
            <person name="Kogle M.E."/>
            <person name="Barry K."/>
            <person name="Clum A."/>
            <person name="Na H."/>
            <person name="Ledsgaard L."/>
            <person name="Lin J."/>
            <person name="Lipzen A."/>
            <person name="Kuo A."/>
            <person name="Riley R."/>
            <person name="Mondo S."/>
            <person name="Labutti K."/>
            <person name="Haridas S."/>
            <person name="Pangalinan J."/>
            <person name="Salamov A.A."/>
            <person name="Simmons B.A."/>
            <person name="Magnuson J.K."/>
            <person name="Chen J."/>
            <person name="Drula E."/>
            <person name="Henrissat B."/>
            <person name="Wiebenga A."/>
            <person name="Lubbers R.J."/>
            <person name="Gomes A.C."/>
            <person name="Makela M.R."/>
            <person name="Stajich J."/>
            <person name="Grigoriev I.V."/>
            <person name="Mortensen U.H."/>
            <person name="De Vries R.P."/>
            <person name="Baker S.E."/>
            <person name="Andersen M.R."/>
        </authorList>
    </citation>
    <scope>NUCLEOTIDE SEQUENCE [LARGE SCALE GENOMIC DNA]</scope>
    <source>
        <strain evidence="2 3">CBS 209.92</strain>
    </source>
</reference>
<name>A0ABR4G3P2_9EURO</name>
<feature type="region of interest" description="Disordered" evidence="1">
    <location>
        <begin position="1"/>
        <end position="40"/>
    </location>
</feature>
<evidence type="ECO:0000313" key="3">
    <source>
        <dbReference type="Proteomes" id="UP001610563"/>
    </source>
</evidence>
<accession>A0ABR4G3P2</accession>
<proteinExistence type="predicted"/>
<gene>
    <name evidence="2" type="ORF">BJX66DRAFT_222116</name>
</gene>
<dbReference type="EMBL" id="JBFTWV010000055">
    <property type="protein sequence ID" value="KAL2793636.1"/>
    <property type="molecule type" value="Genomic_DNA"/>
</dbReference>